<organism evidence="2 3">
    <name type="scientific">Aphis glycines</name>
    <name type="common">Soybean aphid</name>
    <dbReference type="NCBI Taxonomy" id="307491"/>
    <lineage>
        <taxon>Eukaryota</taxon>
        <taxon>Metazoa</taxon>
        <taxon>Ecdysozoa</taxon>
        <taxon>Arthropoda</taxon>
        <taxon>Hexapoda</taxon>
        <taxon>Insecta</taxon>
        <taxon>Pterygota</taxon>
        <taxon>Neoptera</taxon>
        <taxon>Paraneoptera</taxon>
        <taxon>Hemiptera</taxon>
        <taxon>Sternorrhyncha</taxon>
        <taxon>Aphidomorpha</taxon>
        <taxon>Aphidoidea</taxon>
        <taxon>Aphididae</taxon>
        <taxon>Aphidini</taxon>
        <taxon>Aphis</taxon>
        <taxon>Aphis</taxon>
    </lineage>
</organism>
<dbReference type="EMBL" id="VYZN01000064">
    <property type="protein sequence ID" value="KAE9525100.1"/>
    <property type="molecule type" value="Genomic_DNA"/>
</dbReference>
<proteinExistence type="predicted"/>
<evidence type="ECO:0000313" key="2">
    <source>
        <dbReference type="EMBL" id="KAE9525100.1"/>
    </source>
</evidence>
<accession>A0A6G0T375</accession>
<gene>
    <name evidence="2" type="ORF">AGLY_014514</name>
</gene>
<reference evidence="2 3" key="1">
    <citation type="submission" date="2019-08" db="EMBL/GenBank/DDBJ databases">
        <title>The genome of the soybean aphid Biotype 1, its phylome, world population structure and adaptation to the North American continent.</title>
        <authorList>
            <person name="Giordano R."/>
            <person name="Donthu R.K."/>
            <person name="Hernandez A.G."/>
            <person name="Wright C.L."/>
            <person name="Zimin A.V."/>
        </authorList>
    </citation>
    <scope>NUCLEOTIDE SEQUENCE [LARGE SCALE GENOMIC DNA]</scope>
    <source>
        <tissue evidence="2">Whole aphids</tissue>
    </source>
</reference>
<dbReference type="OrthoDB" id="6622615at2759"/>
<feature type="region of interest" description="Disordered" evidence="1">
    <location>
        <begin position="186"/>
        <end position="216"/>
    </location>
</feature>
<keyword evidence="3" id="KW-1185">Reference proteome</keyword>
<name>A0A6G0T375_APHGL</name>
<protein>
    <submittedName>
        <fullName evidence="2">Uncharacterized protein</fullName>
    </submittedName>
</protein>
<dbReference type="Proteomes" id="UP000475862">
    <property type="component" value="Unassembled WGS sequence"/>
</dbReference>
<evidence type="ECO:0000256" key="1">
    <source>
        <dbReference type="SAM" id="MobiDB-lite"/>
    </source>
</evidence>
<evidence type="ECO:0000313" key="3">
    <source>
        <dbReference type="Proteomes" id="UP000475862"/>
    </source>
</evidence>
<sequence>MRRQNIYLIGSTKNQILGSKLPSLRDCFQVLFYNMRFVNMTLSESSNLVIDECLIFWKKARIPTKDKADCVKKLKKNYELWRNLEKSKKRKSESYNSKVEEFEEGLDKLFDIAYSNALELMKIEVDKAFLISQRNPRRPGCMVGVDMNQTNKEKRKNVRIESEITNKKKYNSQISEYVTVEIPTYSSSNESENVSEESDVHSDNCCPGPSGSKRAKKSLMTPRLCAALDKCKVSSY</sequence>
<comment type="caution">
    <text evidence="2">The sequence shown here is derived from an EMBL/GenBank/DDBJ whole genome shotgun (WGS) entry which is preliminary data.</text>
</comment>
<dbReference type="AlphaFoldDB" id="A0A6G0T375"/>